<dbReference type="Proteomes" id="UP000334990">
    <property type="component" value="Unassembled WGS sequence"/>
</dbReference>
<dbReference type="Gene3D" id="1.10.3020.10">
    <property type="entry name" value="alpha-amino acid ester hydrolase ( Helical cap domain)"/>
    <property type="match status" value="1"/>
</dbReference>
<organism evidence="3 4">
    <name type="scientific">Acrocarpospora corrugata</name>
    <dbReference type="NCBI Taxonomy" id="35763"/>
    <lineage>
        <taxon>Bacteria</taxon>
        <taxon>Bacillati</taxon>
        <taxon>Actinomycetota</taxon>
        <taxon>Actinomycetes</taxon>
        <taxon>Streptosporangiales</taxon>
        <taxon>Streptosporangiaceae</taxon>
        <taxon>Acrocarpospora</taxon>
    </lineage>
</organism>
<keyword evidence="4" id="KW-1185">Reference proteome</keyword>
<evidence type="ECO:0000313" key="4">
    <source>
        <dbReference type="Proteomes" id="UP000334990"/>
    </source>
</evidence>
<dbReference type="Pfam" id="PF02129">
    <property type="entry name" value="Peptidase_S15"/>
    <property type="match status" value="1"/>
</dbReference>
<keyword evidence="1" id="KW-0378">Hydrolase</keyword>
<dbReference type="GO" id="GO:0008239">
    <property type="term" value="F:dipeptidyl-peptidase activity"/>
    <property type="evidence" value="ECO:0007669"/>
    <property type="project" value="InterPro"/>
</dbReference>
<dbReference type="RefSeq" id="WP_155336044.1">
    <property type="nucleotide sequence ID" value="NZ_BAAABN010000020.1"/>
</dbReference>
<feature type="domain" description="Xaa-Pro dipeptidyl-peptidase C-terminal" evidence="2">
    <location>
        <begin position="309"/>
        <end position="559"/>
    </location>
</feature>
<accession>A0A5M3VSA1</accession>
<dbReference type="Gene3D" id="2.60.120.260">
    <property type="entry name" value="Galactose-binding domain-like"/>
    <property type="match status" value="1"/>
</dbReference>
<evidence type="ECO:0000313" key="3">
    <source>
        <dbReference type="EMBL" id="GER99656.1"/>
    </source>
</evidence>
<evidence type="ECO:0000259" key="2">
    <source>
        <dbReference type="SMART" id="SM00939"/>
    </source>
</evidence>
<dbReference type="InterPro" id="IPR005674">
    <property type="entry name" value="CocE/Ser_esterase"/>
</dbReference>
<dbReference type="Gene3D" id="3.40.50.1820">
    <property type="entry name" value="alpha/beta hydrolase"/>
    <property type="match status" value="1"/>
</dbReference>
<dbReference type="PANTHER" id="PTHR43056">
    <property type="entry name" value="PEPTIDASE S9 PROLYL OLIGOPEPTIDASE"/>
    <property type="match status" value="1"/>
</dbReference>
<dbReference type="InterPro" id="IPR000383">
    <property type="entry name" value="Xaa-Pro-like_dom"/>
</dbReference>
<name>A0A5M3VSA1_9ACTN</name>
<dbReference type="NCBIfam" id="TIGR00976">
    <property type="entry name" value="CocE_NonD"/>
    <property type="match status" value="1"/>
</dbReference>
<dbReference type="InterPro" id="IPR050585">
    <property type="entry name" value="Xaa-Pro_dipeptidyl-ppase/CocE"/>
</dbReference>
<dbReference type="Pfam" id="PF08530">
    <property type="entry name" value="PepX_C"/>
    <property type="match status" value="1"/>
</dbReference>
<comment type="caution">
    <text evidence="3">The sequence shown here is derived from an EMBL/GenBank/DDBJ whole genome shotgun (WGS) entry which is preliminary data.</text>
</comment>
<dbReference type="SUPFAM" id="SSF53474">
    <property type="entry name" value="alpha/beta-Hydrolases"/>
    <property type="match status" value="1"/>
</dbReference>
<dbReference type="SUPFAM" id="SSF49785">
    <property type="entry name" value="Galactose-binding domain-like"/>
    <property type="match status" value="1"/>
</dbReference>
<dbReference type="InterPro" id="IPR013736">
    <property type="entry name" value="Xaa-Pro_dipept_C"/>
</dbReference>
<proteinExistence type="predicted"/>
<dbReference type="PANTHER" id="PTHR43056:SF10">
    <property type="entry name" value="COCE_NOND FAMILY, PUTATIVE (AFU_ORTHOLOGUE AFUA_7G00600)-RELATED"/>
    <property type="match status" value="1"/>
</dbReference>
<protein>
    <submittedName>
        <fullName evidence="3">X-Pro dipeptidyl-peptidase</fullName>
    </submittedName>
</protein>
<dbReference type="InterPro" id="IPR029058">
    <property type="entry name" value="AB_hydrolase_fold"/>
</dbReference>
<sequence length="570" mass="64421">MTSPNAENAKNAVINVQQELNIPVAMRDGVVLVADVYRPDTGAPVPVIVARTPYGKNTEFSYRKAMWWARRGYAFLWMDVRGRGDSEGTFRPHLDEPLDGYDTIEWAAKQPWCDGQVVTWGQSYLGYVQWLTAVEQPPSLKAMIVYVPPSDPFVEWPTGVHLPMEVCWFRLIDGRSLQYVEGIDWDAVYDHLPLLSLDEHAGFHSEHWRDDLSHPPSDTDYWGPKDYQHRFDQVDIPTMHVTGWYDDVQPATFINFARMTRQAPTERTRRGQRLVVGPWDHGLTRRRERTLGPIDFGPGADFDLDGHELRFLDHFVKGQSNGADADPRAQLFVMGDNQWRGEDEWPLARTEWSSLYLSSGGNANTRFGDGTLTWEQPGTDEPADTFRYDPADPVPYLTSPTSHQIGGPDDYREIEERADVLVYATPVLETDLEVTGPVKLELFASSDAVDTDFTAKLVDVHPDGFCQRLTDGIVRGRFREGLDQERFLQPGEVYGFEVHLWSTSQVFRAGHRIRLEISSSAFPKYDRNLNTGGPLATGVESKVAENNVWHSPGYPSRLILPVIPAADATG</sequence>
<dbReference type="EMBL" id="BLAD01000041">
    <property type="protein sequence ID" value="GER99656.1"/>
    <property type="molecule type" value="Genomic_DNA"/>
</dbReference>
<dbReference type="OrthoDB" id="5240615at2"/>
<evidence type="ECO:0000256" key="1">
    <source>
        <dbReference type="ARBA" id="ARBA00022801"/>
    </source>
</evidence>
<reference evidence="3 4" key="1">
    <citation type="submission" date="2019-10" db="EMBL/GenBank/DDBJ databases">
        <title>Whole genome shotgun sequence of Acrocarpospora corrugata NBRC 13972.</title>
        <authorList>
            <person name="Ichikawa N."/>
            <person name="Kimura A."/>
            <person name="Kitahashi Y."/>
            <person name="Komaki H."/>
            <person name="Oguchi A."/>
        </authorList>
    </citation>
    <scope>NUCLEOTIDE SEQUENCE [LARGE SCALE GENOMIC DNA]</scope>
    <source>
        <strain evidence="3 4">NBRC 13972</strain>
    </source>
</reference>
<dbReference type="SMART" id="SM00939">
    <property type="entry name" value="PepX_C"/>
    <property type="match status" value="1"/>
</dbReference>
<dbReference type="AlphaFoldDB" id="A0A5M3VSA1"/>
<dbReference type="InterPro" id="IPR008979">
    <property type="entry name" value="Galactose-bd-like_sf"/>
</dbReference>
<gene>
    <name evidence="3" type="ORF">Acor_17200</name>
</gene>